<evidence type="ECO:0000313" key="14">
    <source>
        <dbReference type="EMBL" id="KXA30858.1"/>
    </source>
</evidence>
<comment type="function">
    <text evidence="10">Confers DNA tethering and processivity to DNA polymerases and other proteins. Acts as a clamp, forming a ring around DNA (a reaction catalyzed by the clamp-loading complex) which diffuses in an ATP-independent manner freely and bidirectionally along dsDNA. Initially characterized for its ability to contact the catalytic subunit of DNA polymerase III (Pol III), a complex, multichain enzyme responsible for most of the replicative synthesis in bacteria; Pol III exhibits 3'-5' exonuclease proofreading activity. The beta chain is required for initiation of replication as well as for processivity of DNA replication.</text>
</comment>
<dbReference type="RefSeq" id="WP_005955101.1">
    <property type="nucleotide sequence ID" value="NZ_JADNMH010000003.1"/>
</dbReference>
<dbReference type="GO" id="GO:0003887">
    <property type="term" value="F:DNA-directed DNA polymerase activity"/>
    <property type="evidence" value="ECO:0007669"/>
    <property type="project" value="UniProtKB-UniRule"/>
</dbReference>
<dbReference type="GO" id="GO:0009360">
    <property type="term" value="C:DNA polymerase III complex"/>
    <property type="evidence" value="ECO:0007669"/>
    <property type="project" value="InterPro"/>
</dbReference>
<name>A0A133PQE2_9FIRM</name>
<evidence type="ECO:0000259" key="13">
    <source>
        <dbReference type="Pfam" id="PF02768"/>
    </source>
</evidence>
<dbReference type="Gene3D" id="3.70.10.10">
    <property type="match status" value="1"/>
</dbReference>
<feature type="domain" description="DNA polymerase III beta sliding clamp C-terminal" evidence="13">
    <location>
        <begin position="246"/>
        <end position="361"/>
    </location>
</feature>
<keyword evidence="5 10" id="KW-0808">Transferase</keyword>
<dbReference type="AlphaFoldDB" id="A0A133PQE2"/>
<dbReference type="CDD" id="cd00140">
    <property type="entry name" value="beta_clamp"/>
    <property type="match status" value="1"/>
</dbReference>
<evidence type="ECO:0000256" key="10">
    <source>
        <dbReference type="PIRNR" id="PIRNR000804"/>
    </source>
</evidence>
<dbReference type="Pfam" id="PF00712">
    <property type="entry name" value="DNA_pol3_beta"/>
    <property type="match status" value="1"/>
</dbReference>
<dbReference type="PIRSF" id="PIRSF000804">
    <property type="entry name" value="DNA_pol_III_b"/>
    <property type="match status" value="1"/>
</dbReference>
<dbReference type="GO" id="GO:0008408">
    <property type="term" value="F:3'-5' exonuclease activity"/>
    <property type="evidence" value="ECO:0007669"/>
    <property type="project" value="InterPro"/>
</dbReference>
<dbReference type="PATRIC" id="fig|54005.3.peg.711"/>
<dbReference type="SMART" id="SM00480">
    <property type="entry name" value="POL3Bc"/>
    <property type="match status" value="1"/>
</dbReference>
<evidence type="ECO:0000313" key="15">
    <source>
        <dbReference type="Proteomes" id="UP000070174"/>
    </source>
</evidence>
<evidence type="ECO:0000256" key="4">
    <source>
        <dbReference type="ARBA" id="ARBA00022490"/>
    </source>
</evidence>
<keyword evidence="8 10" id="KW-0239">DNA-directed DNA polymerase</keyword>
<dbReference type="GO" id="GO:0003677">
    <property type="term" value="F:DNA binding"/>
    <property type="evidence" value="ECO:0007669"/>
    <property type="project" value="UniProtKB-UniRule"/>
</dbReference>
<comment type="similarity">
    <text evidence="2 10">Belongs to the beta sliding clamp family.</text>
</comment>
<dbReference type="InterPro" id="IPR001001">
    <property type="entry name" value="DNA_polIII_beta"/>
</dbReference>
<evidence type="ECO:0000256" key="7">
    <source>
        <dbReference type="ARBA" id="ARBA00022705"/>
    </source>
</evidence>
<accession>A0A133PQE2</accession>
<evidence type="ECO:0000259" key="11">
    <source>
        <dbReference type="Pfam" id="PF00712"/>
    </source>
</evidence>
<dbReference type="InterPro" id="IPR022637">
    <property type="entry name" value="DNA_polIII_beta_cen"/>
</dbReference>
<protein>
    <recommendedName>
        <fullName evidence="3 10">Beta sliding clamp</fullName>
    </recommendedName>
</protein>
<keyword evidence="9" id="KW-0238">DNA-binding</keyword>
<evidence type="ECO:0000256" key="6">
    <source>
        <dbReference type="ARBA" id="ARBA00022695"/>
    </source>
</evidence>
<evidence type="ECO:0000259" key="12">
    <source>
        <dbReference type="Pfam" id="PF02767"/>
    </source>
</evidence>
<dbReference type="PANTHER" id="PTHR30478">
    <property type="entry name" value="DNA POLYMERASE III SUBUNIT BETA"/>
    <property type="match status" value="1"/>
</dbReference>
<feature type="domain" description="DNA polymerase III beta sliding clamp central" evidence="12">
    <location>
        <begin position="128"/>
        <end position="237"/>
    </location>
</feature>
<dbReference type="InterPro" id="IPR022635">
    <property type="entry name" value="DNA_polIII_beta_C"/>
</dbReference>
<dbReference type="Gene3D" id="3.10.150.10">
    <property type="entry name" value="DNA Polymerase III, subunit A, domain 2"/>
    <property type="match status" value="1"/>
</dbReference>
<gene>
    <name evidence="14" type="ORF">HMPREF3229_00723</name>
</gene>
<dbReference type="Proteomes" id="UP000070174">
    <property type="component" value="Unassembled WGS sequence"/>
</dbReference>
<dbReference type="GO" id="GO:0006271">
    <property type="term" value="P:DNA strand elongation involved in DNA replication"/>
    <property type="evidence" value="ECO:0007669"/>
    <property type="project" value="TreeGrafter"/>
</dbReference>
<dbReference type="InterPro" id="IPR022634">
    <property type="entry name" value="DNA_polIII_beta_N"/>
</dbReference>
<dbReference type="Pfam" id="PF02768">
    <property type="entry name" value="DNA_pol3_beta_3"/>
    <property type="match status" value="1"/>
</dbReference>
<evidence type="ECO:0000256" key="2">
    <source>
        <dbReference type="ARBA" id="ARBA00010752"/>
    </source>
</evidence>
<dbReference type="InterPro" id="IPR046938">
    <property type="entry name" value="DNA_clamp_sf"/>
</dbReference>
<keyword evidence="4 10" id="KW-0963">Cytoplasm</keyword>
<keyword evidence="7 10" id="KW-0235">DNA replication</keyword>
<feature type="domain" description="DNA polymerase III beta sliding clamp N-terminal" evidence="11">
    <location>
        <begin position="1"/>
        <end position="118"/>
    </location>
</feature>
<dbReference type="SUPFAM" id="SSF55979">
    <property type="entry name" value="DNA clamp"/>
    <property type="match status" value="3"/>
</dbReference>
<evidence type="ECO:0000256" key="5">
    <source>
        <dbReference type="ARBA" id="ARBA00022679"/>
    </source>
</evidence>
<evidence type="ECO:0000256" key="9">
    <source>
        <dbReference type="ARBA" id="ARBA00023125"/>
    </source>
</evidence>
<comment type="subcellular location">
    <subcellularLocation>
        <location evidence="1 10">Cytoplasm</location>
    </subcellularLocation>
</comment>
<evidence type="ECO:0000256" key="8">
    <source>
        <dbReference type="ARBA" id="ARBA00022932"/>
    </source>
</evidence>
<dbReference type="PANTHER" id="PTHR30478:SF0">
    <property type="entry name" value="BETA SLIDING CLAMP"/>
    <property type="match status" value="1"/>
</dbReference>
<evidence type="ECO:0000256" key="3">
    <source>
        <dbReference type="ARBA" id="ARBA00021035"/>
    </source>
</evidence>
<dbReference type="Pfam" id="PF02767">
    <property type="entry name" value="DNA_pol3_beta_2"/>
    <property type="match status" value="1"/>
</dbReference>
<comment type="caution">
    <text evidence="14">The sequence shown here is derived from an EMBL/GenBank/DDBJ whole genome shotgun (WGS) entry which is preliminary data.</text>
</comment>
<dbReference type="NCBIfam" id="TIGR00663">
    <property type="entry name" value="dnan"/>
    <property type="match status" value="1"/>
</dbReference>
<dbReference type="EMBL" id="LRQE01000023">
    <property type="protein sequence ID" value="KXA30858.1"/>
    <property type="molecule type" value="Genomic_DNA"/>
</dbReference>
<comment type="subunit">
    <text evidence="10">Forms a ring-shaped head-to-tail homodimer around DNA.</text>
</comment>
<dbReference type="GO" id="GO:0005737">
    <property type="term" value="C:cytoplasm"/>
    <property type="evidence" value="ECO:0007669"/>
    <property type="project" value="UniProtKB-SubCell"/>
</dbReference>
<keyword evidence="6 10" id="KW-0548">Nucleotidyltransferase</keyword>
<organism evidence="14">
    <name type="scientific">Peptoniphilus harei</name>
    <dbReference type="NCBI Taxonomy" id="54005"/>
    <lineage>
        <taxon>Bacteria</taxon>
        <taxon>Bacillati</taxon>
        <taxon>Bacillota</taxon>
        <taxon>Tissierellia</taxon>
        <taxon>Tissierellales</taxon>
        <taxon>Peptoniphilaceae</taxon>
        <taxon>Peptoniphilus</taxon>
    </lineage>
</organism>
<evidence type="ECO:0000256" key="1">
    <source>
        <dbReference type="ARBA" id="ARBA00004496"/>
    </source>
</evidence>
<proteinExistence type="inferred from homology"/>
<reference evidence="14 15" key="1">
    <citation type="submission" date="2016-01" db="EMBL/GenBank/DDBJ databases">
        <authorList>
            <person name="Oliw E.H."/>
        </authorList>
    </citation>
    <scope>NUCLEOTIDE SEQUENCE [LARGE SCALE GENOMIC DNA]</scope>
    <source>
        <strain evidence="14 15">CMW7756A</strain>
    </source>
</reference>
<sequence length="364" mass="41343">MLIKVNRKELTKHISIVQKAISQRTTMQILEGIKISAKNNSLTLTATDTEISIKTELNAIVEREGDIVINSRLFGDIIRKLENDIININVENYMMNLKCGDSIFNLSTQKADEYPDLPKVEENISIDISAKDLKNIVKKTTFAVSNDESRIVFTGVLMDIKKSYINFVALDGFRMAIQRLEKETGIENSIIIPSRSLNELVKIIDDEEDLKLNISRNNIVFKFNNTVFYSTLLSGDFFSYSALLRDEHKISTSVSKREFQLAVERASLLAREDRANLIKLNVKENYIDIKSNSEIGDVFEKVKTSEHDESLDIAFNSRYILDGVKILESEEIVLNFTDSVNPLIITEAENDSYIYLVLPVRLAG</sequence>